<evidence type="ECO:0000313" key="3">
    <source>
        <dbReference type="Proteomes" id="UP000032180"/>
    </source>
</evidence>
<evidence type="ECO:0000313" key="2">
    <source>
        <dbReference type="EnsemblPlants" id="LPERR02G01820.1"/>
    </source>
</evidence>
<feature type="region of interest" description="Disordered" evidence="1">
    <location>
        <begin position="99"/>
        <end position="118"/>
    </location>
</feature>
<feature type="region of interest" description="Disordered" evidence="1">
    <location>
        <begin position="1"/>
        <end position="25"/>
    </location>
</feature>
<keyword evidence="3" id="KW-1185">Reference proteome</keyword>
<evidence type="ECO:0000256" key="1">
    <source>
        <dbReference type="SAM" id="MobiDB-lite"/>
    </source>
</evidence>
<organism evidence="2 3">
    <name type="scientific">Leersia perrieri</name>
    <dbReference type="NCBI Taxonomy" id="77586"/>
    <lineage>
        <taxon>Eukaryota</taxon>
        <taxon>Viridiplantae</taxon>
        <taxon>Streptophyta</taxon>
        <taxon>Embryophyta</taxon>
        <taxon>Tracheophyta</taxon>
        <taxon>Spermatophyta</taxon>
        <taxon>Magnoliopsida</taxon>
        <taxon>Liliopsida</taxon>
        <taxon>Poales</taxon>
        <taxon>Poaceae</taxon>
        <taxon>BOP clade</taxon>
        <taxon>Oryzoideae</taxon>
        <taxon>Oryzeae</taxon>
        <taxon>Oryzinae</taxon>
        <taxon>Leersia</taxon>
    </lineage>
</organism>
<reference evidence="2 3" key="1">
    <citation type="submission" date="2012-08" db="EMBL/GenBank/DDBJ databases">
        <title>Oryza genome evolution.</title>
        <authorList>
            <person name="Wing R.A."/>
        </authorList>
    </citation>
    <scope>NUCLEOTIDE SEQUENCE</scope>
</reference>
<protein>
    <submittedName>
        <fullName evidence="2">Uncharacterized protein</fullName>
    </submittedName>
</protein>
<name>A0A0D9VBM8_9ORYZ</name>
<dbReference type="Proteomes" id="UP000032180">
    <property type="component" value="Chromosome 2"/>
</dbReference>
<dbReference type="AlphaFoldDB" id="A0A0D9VBM8"/>
<reference evidence="2" key="3">
    <citation type="submission" date="2015-04" db="UniProtKB">
        <authorList>
            <consortium name="EnsemblPlants"/>
        </authorList>
    </citation>
    <scope>IDENTIFICATION</scope>
</reference>
<dbReference type="EnsemblPlants" id="LPERR02G01820.1">
    <property type="protein sequence ID" value="LPERR02G01820.1"/>
    <property type="gene ID" value="LPERR02G01820"/>
</dbReference>
<reference evidence="3" key="2">
    <citation type="submission" date="2013-12" db="EMBL/GenBank/DDBJ databases">
        <authorList>
            <person name="Yu Y."/>
            <person name="Lee S."/>
            <person name="de Baynast K."/>
            <person name="Wissotski M."/>
            <person name="Liu L."/>
            <person name="Talag J."/>
            <person name="Goicoechea J."/>
            <person name="Angelova A."/>
            <person name="Jetty R."/>
            <person name="Kudrna D."/>
            <person name="Golser W."/>
            <person name="Rivera L."/>
            <person name="Zhang J."/>
            <person name="Wing R."/>
        </authorList>
    </citation>
    <scope>NUCLEOTIDE SEQUENCE</scope>
</reference>
<accession>A0A0D9VBM8</accession>
<dbReference type="HOGENOM" id="CLU_2076500_0_0_1"/>
<dbReference type="Gramene" id="LPERR02G01820.1">
    <property type="protein sequence ID" value="LPERR02G01820.1"/>
    <property type="gene ID" value="LPERR02G01820"/>
</dbReference>
<sequence>MEGGSARRPLSAQWSAASGDQPPKSALDKLDTLFDEVMRKGVCSMDQDMRMEIMESIHRARLEISREQVGKSWKICRVVTVGGLIGYIIRKCLGPLPGEKDGKAGRQEMRKGTDYLLE</sequence>
<proteinExistence type="predicted"/>